<proteinExistence type="predicted"/>
<accession>A0A0E9UY63</accession>
<reference evidence="1" key="1">
    <citation type="submission" date="2014-11" db="EMBL/GenBank/DDBJ databases">
        <authorList>
            <person name="Amaro Gonzalez C."/>
        </authorList>
    </citation>
    <scope>NUCLEOTIDE SEQUENCE</scope>
</reference>
<dbReference type="EMBL" id="GBXM01038427">
    <property type="protein sequence ID" value="JAH70150.1"/>
    <property type="molecule type" value="Transcribed_RNA"/>
</dbReference>
<reference evidence="1" key="2">
    <citation type="journal article" date="2015" name="Fish Shellfish Immunol.">
        <title>Early steps in the European eel (Anguilla anguilla)-Vibrio vulnificus interaction in the gills: Role of the RtxA13 toxin.</title>
        <authorList>
            <person name="Callol A."/>
            <person name="Pajuelo D."/>
            <person name="Ebbesson L."/>
            <person name="Teles M."/>
            <person name="MacKenzie S."/>
            <person name="Amaro C."/>
        </authorList>
    </citation>
    <scope>NUCLEOTIDE SEQUENCE</scope>
</reference>
<dbReference type="AlphaFoldDB" id="A0A0E9UY63"/>
<organism evidence="1">
    <name type="scientific">Anguilla anguilla</name>
    <name type="common">European freshwater eel</name>
    <name type="synonym">Muraena anguilla</name>
    <dbReference type="NCBI Taxonomy" id="7936"/>
    <lineage>
        <taxon>Eukaryota</taxon>
        <taxon>Metazoa</taxon>
        <taxon>Chordata</taxon>
        <taxon>Craniata</taxon>
        <taxon>Vertebrata</taxon>
        <taxon>Euteleostomi</taxon>
        <taxon>Actinopterygii</taxon>
        <taxon>Neopterygii</taxon>
        <taxon>Teleostei</taxon>
        <taxon>Anguilliformes</taxon>
        <taxon>Anguillidae</taxon>
        <taxon>Anguilla</taxon>
    </lineage>
</organism>
<evidence type="ECO:0000313" key="1">
    <source>
        <dbReference type="EMBL" id="JAH70150.1"/>
    </source>
</evidence>
<protein>
    <submittedName>
        <fullName evidence="1">Uncharacterized protein</fullName>
    </submittedName>
</protein>
<name>A0A0E9UY63_ANGAN</name>
<sequence length="38" mass="4297">MASIVAKLINTLSNLAEVCVLSRTLTLNFYYFHPALLR</sequence>